<dbReference type="SMART" id="SM00355">
    <property type="entry name" value="ZnF_C2H2"/>
    <property type="match status" value="4"/>
</dbReference>
<evidence type="ECO:0000256" key="8">
    <source>
        <dbReference type="SAM" id="MobiDB-lite"/>
    </source>
</evidence>
<evidence type="ECO:0000256" key="6">
    <source>
        <dbReference type="PROSITE-ProRule" id="PRU00042"/>
    </source>
</evidence>
<dbReference type="CDD" id="cd07936">
    <property type="entry name" value="SCAN"/>
    <property type="match status" value="1"/>
</dbReference>
<evidence type="ECO:0000256" key="1">
    <source>
        <dbReference type="ARBA" id="ARBA00022723"/>
    </source>
</evidence>
<evidence type="ECO:0000256" key="2">
    <source>
        <dbReference type="ARBA" id="ARBA00022737"/>
    </source>
</evidence>
<feature type="compositionally biased region" description="Pro residues" evidence="8">
    <location>
        <begin position="289"/>
        <end position="307"/>
    </location>
</feature>
<dbReference type="KEGG" id="cfr:116665983"/>
<feature type="domain" description="SCAN box" evidence="10">
    <location>
        <begin position="157"/>
        <end position="233"/>
    </location>
</feature>
<keyword evidence="3 6" id="KW-0863">Zinc-finger</keyword>
<accession>A0A8B8TN21</accession>
<organism evidence="11 12">
    <name type="scientific">Camelus ferus</name>
    <name type="common">Wild bactrian camel</name>
    <name type="synonym">Camelus bactrianus ferus</name>
    <dbReference type="NCBI Taxonomy" id="419612"/>
    <lineage>
        <taxon>Eukaryota</taxon>
        <taxon>Metazoa</taxon>
        <taxon>Chordata</taxon>
        <taxon>Craniata</taxon>
        <taxon>Vertebrata</taxon>
        <taxon>Euteleostomi</taxon>
        <taxon>Mammalia</taxon>
        <taxon>Eutheria</taxon>
        <taxon>Laurasiatheria</taxon>
        <taxon>Artiodactyla</taxon>
        <taxon>Tylopoda</taxon>
        <taxon>Camelidae</taxon>
        <taxon>Camelus</taxon>
    </lineage>
</organism>
<dbReference type="RefSeq" id="XP_032343485.1">
    <property type="nucleotide sequence ID" value="XM_032487594.1"/>
</dbReference>
<evidence type="ECO:0000259" key="9">
    <source>
        <dbReference type="PROSITE" id="PS50157"/>
    </source>
</evidence>
<dbReference type="SUPFAM" id="SSF47353">
    <property type="entry name" value="Retrovirus capsid dimerization domain-like"/>
    <property type="match status" value="1"/>
</dbReference>
<dbReference type="PROSITE" id="PS00028">
    <property type="entry name" value="ZINC_FINGER_C2H2_1"/>
    <property type="match status" value="3"/>
</dbReference>
<dbReference type="PROSITE" id="PS50804">
    <property type="entry name" value="SCAN_BOX"/>
    <property type="match status" value="1"/>
</dbReference>
<keyword evidence="11" id="KW-1185">Reference proteome</keyword>
<dbReference type="Gene3D" id="3.30.160.60">
    <property type="entry name" value="Classic Zinc Finger"/>
    <property type="match status" value="4"/>
</dbReference>
<dbReference type="InterPro" id="IPR038269">
    <property type="entry name" value="SCAN_sf"/>
</dbReference>
<dbReference type="FunFam" id="1.10.4020.10:FF:000001">
    <property type="entry name" value="zinc finger protein 263 isoform X1"/>
    <property type="match status" value="1"/>
</dbReference>
<dbReference type="Gene3D" id="1.10.4020.10">
    <property type="entry name" value="DNA breaking-rejoining enzymes"/>
    <property type="match status" value="1"/>
</dbReference>
<feature type="region of interest" description="Disordered" evidence="8">
    <location>
        <begin position="432"/>
        <end position="463"/>
    </location>
</feature>
<dbReference type="InterPro" id="IPR003309">
    <property type="entry name" value="SCAN_dom"/>
</dbReference>
<feature type="domain" description="C2H2-type" evidence="9">
    <location>
        <begin position="341"/>
        <end position="368"/>
    </location>
</feature>
<keyword evidence="2" id="KW-0677">Repeat</keyword>
<dbReference type="GO" id="GO:0000981">
    <property type="term" value="F:DNA-binding transcription factor activity, RNA polymerase II-specific"/>
    <property type="evidence" value="ECO:0007669"/>
    <property type="project" value="TreeGrafter"/>
</dbReference>
<name>A0A8B8TN21_CAMFR</name>
<evidence type="ECO:0000256" key="5">
    <source>
        <dbReference type="ARBA" id="ARBA00023242"/>
    </source>
</evidence>
<evidence type="ECO:0000259" key="10">
    <source>
        <dbReference type="PROSITE" id="PS50804"/>
    </source>
</evidence>
<proteinExistence type="predicted"/>
<dbReference type="SMART" id="SM00431">
    <property type="entry name" value="SCAN"/>
    <property type="match status" value="1"/>
</dbReference>
<comment type="subcellular location">
    <subcellularLocation>
        <location evidence="7">Nucleus</location>
    </subcellularLocation>
</comment>
<dbReference type="FunFam" id="3.30.160.60:FF:002343">
    <property type="entry name" value="Zinc finger protein 33A"/>
    <property type="match status" value="1"/>
</dbReference>
<dbReference type="AlphaFoldDB" id="A0A8B8TN21"/>
<feature type="domain" description="C2H2-type" evidence="9">
    <location>
        <begin position="409"/>
        <end position="431"/>
    </location>
</feature>
<evidence type="ECO:0000313" key="11">
    <source>
        <dbReference type="Proteomes" id="UP000694856"/>
    </source>
</evidence>
<evidence type="ECO:0000256" key="3">
    <source>
        <dbReference type="ARBA" id="ARBA00022771"/>
    </source>
</evidence>
<reference evidence="12" key="1">
    <citation type="submission" date="2025-08" db="UniProtKB">
        <authorList>
            <consortium name="RefSeq"/>
        </authorList>
    </citation>
    <scope>IDENTIFICATION</scope>
    <source>
        <tissue evidence="12">Ear skin</tissue>
    </source>
</reference>
<evidence type="ECO:0000256" key="7">
    <source>
        <dbReference type="PROSITE-ProRule" id="PRU00187"/>
    </source>
</evidence>
<dbReference type="FunFam" id="3.30.160.60:FF:001003">
    <property type="entry name" value="Zinc finger protein 444"/>
    <property type="match status" value="1"/>
</dbReference>
<dbReference type="Proteomes" id="UP000694856">
    <property type="component" value="Chromosome 9"/>
</dbReference>
<feature type="domain" description="C2H2-type" evidence="9">
    <location>
        <begin position="313"/>
        <end position="340"/>
    </location>
</feature>
<dbReference type="PANTHER" id="PTHR23226:SF150">
    <property type="entry name" value="ZINC FINGER PROTEIN 444"/>
    <property type="match status" value="1"/>
</dbReference>
<dbReference type="InterPro" id="IPR013087">
    <property type="entry name" value="Znf_C2H2_type"/>
</dbReference>
<keyword evidence="4" id="KW-0862">Zinc</keyword>
<dbReference type="GeneID" id="116665983"/>
<dbReference type="CTD" id="55311"/>
<dbReference type="FunFam" id="3.30.160.60:FF:001492">
    <property type="entry name" value="Zinc finger protein 444"/>
    <property type="match status" value="1"/>
</dbReference>
<keyword evidence="1" id="KW-0479">Metal-binding</keyword>
<dbReference type="InterPro" id="IPR036236">
    <property type="entry name" value="Znf_C2H2_sf"/>
</dbReference>
<dbReference type="SUPFAM" id="SSF57667">
    <property type="entry name" value="beta-beta-alpha zinc fingers"/>
    <property type="match status" value="2"/>
</dbReference>
<dbReference type="Pfam" id="PF02023">
    <property type="entry name" value="SCAN"/>
    <property type="match status" value="1"/>
</dbReference>
<feature type="domain" description="C2H2-type" evidence="9">
    <location>
        <begin position="381"/>
        <end position="408"/>
    </location>
</feature>
<sequence>MGKPACILGNVVQSLARREAIFARTNWLLAALRCILGYVVLALAEPFEDRREWVATARANGKPSLPLCFLGDVVLGSGGLEARIACGRIRCLVRPRPGLQTAAFLLCHTWKRAPPLLTRPAALRCCPASPMEAPAVQPVKQEGLAAEGLRLDSPWHRFRHFHLGDAPGPREALGLLRALCRDWLRPEVHTKEQMLELLVLEQFLSALPADIQAWVCSRRPQSGEEAVVLLEELWGPATRAPRDATSDGSRVGVAKEECETAPLGDSAPGADEAATGDAPAARAYKQEPGSPPPAPPTPPAPGPPAFLPAPGSVSCPECGKASLKPAHLLRHRQSHSGEKPHACPECGKAFRRKEHLRRHRGTHPGGPGPALRPLPAREKPHACCECGKTFYWREHLVRHRKTHSGARPFACWECGKGFGRREHVLRHQRIHGRAAGGGGGGGAGGAAAPGAEGGGPFPPWPLG</sequence>
<keyword evidence="5 7" id="KW-0539">Nucleus</keyword>
<dbReference type="GO" id="GO:0005634">
    <property type="term" value="C:nucleus"/>
    <property type="evidence" value="ECO:0007669"/>
    <property type="project" value="UniProtKB-SubCell"/>
</dbReference>
<feature type="compositionally biased region" description="Gly residues" evidence="8">
    <location>
        <begin position="434"/>
        <end position="455"/>
    </location>
</feature>
<gene>
    <name evidence="12" type="primary">ZNF444</name>
</gene>
<dbReference type="Pfam" id="PF00096">
    <property type="entry name" value="zf-C2H2"/>
    <property type="match status" value="2"/>
</dbReference>
<dbReference type="GO" id="GO:0000978">
    <property type="term" value="F:RNA polymerase II cis-regulatory region sequence-specific DNA binding"/>
    <property type="evidence" value="ECO:0007669"/>
    <property type="project" value="TreeGrafter"/>
</dbReference>
<protein>
    <submittedName>
        <fullName evidence="12">LOW QUALITY PROTEIN: zinc finger protein 444</fullName>
    </submittedName>
</protein>
<feature type="region of interest" description="Disordered" evidence="8">
    <location>
        <begin position="259"/>
        <end position="308"/>
    </location>
</feature>
<dbReference type="GO" id="GO:0008270">
    <property type="term" value="F:zinc ion binding"/>
    <property type="evidence" value="ECO:0007669"/>
    <property type="project" value="UniProtKB-KW"/>
</dbReference>
<dbReference type="PANTHER" id="PTHR23226">
    <property type="entry name" value="ZINC FINGER AND SCAN DOMAIN-CONTAINING"/>
    <property type="match status" value="1"/>
</dbReference>
<feature type="compositionally biased region" description="Low complexity" evidence="8">
    <location>
        <begin position="267"/>
        <end position="283"/>
    </location>
</feature>
<evidence type="ECO:0000313" key="12">
    <source>
        <dbReference type="RefSeq" id="XP_032343485.1"/>
    </source>
</evidence>
<dbReference type="PROSITE" id="PS50157">
    <property type="entry name" value="ZINC_FINGER_C2H2_2"/>
    <property type="match status" value="4"/>
</dbReference>
<evidence type="ECO:0000256" key="4">
    <source>
        <dbReference type="ARBA" id="ARBA00022833"/>
    </source>
</evidence>